<dbReference type="RefSeq" id="WP_350412503.1">
    <property type="nucleotide sequence ID" value="NZ_JBEOKT010000008.1"/>
</dbReference>
<proteinExistence type="predicted"/>
<keyword evidence="1" id="KW-0472">Membrane</keyword>
<evidence type="ECO:0000256" key="1">
    <source>
        <dbReference type="SAM" id="Phobius"/>
    </source>
</evidence>
<feature type="transmembrane region" description="Helical" evidence="1">
    <location>
        <begin position="114"/>
        <end position="143"/>
    </location>
</feature>
<protein>
    <recommendedName>
        <fullName evidence="4">Glycosyltransferase RgtA/B/C/D-like domain-containing protein</fullName>
    </recommendedName>
</protein>
<feature type="transmembrane region" description="Helical" evidence="1">
    <location>
        <begin position="319"/>
        <end position="340"/>
    </location>
</feature>
<organism evidence="2 3">
    <name type="scientific">Pontibacter populi</name>
    <dbReference type="NCBI Taxonomy" id="890055"/>
    <lineage>
        <taxon>Bacteria</taxon>
        <taxon>Pseudomonadati</taxon>
        <taxon>Bacteroidota</taxon>
        <taxon>Cytophagia</taxon>
        <taxon>Cytophagales</taxon>
        <taxon>Hymenobacteraceae</taxon>
        <taxon>Pontibacter</taxon>
    </lineage>
</organism>
<feature type="transmembrane region" description="Helical" evidence="1">
    <location>
        <begin position="199"/>
        <end position="221"/>
    </location>
</feature>
<dbReference type="Proteomes" id="UP001476807">
    <property type="component" value="Unassembled WGS sequence"/>
</dbReference>
<keyword evidence="1" id="KW-1133">Transmembrane helix</keyword>
<sequence length="394" mass="44408">MPLRTRTEDILFTLIGVLILAACLRDGIGITFDSYLYLLGGSYLLQNGFSDILAVPAFQAKPPVLSGLYALLQNDLWLIRISNLLFLGGSLWANFKFVNLLVGTTFFRRFIKALLATATPFMLVHSFLWSEPFFIFILSLYYLLSYQALAKPAITKQLYLLPLLGLLLVGLRHIGVVFAIVCSLYLLLHYKRFTKRQLIPVLLNVILPPLALLGWHVGVLVHGSDTEAYNLLKDLDLMRNFLVYADVLKVWLVPPGLPFPNVLAVLAFIIYGAVAVIAVKQSYSSELKHLVILFIVSATAYAGLMLFKGDLLVDDNERYLSVVYAPLTMLLFYVVSNWAVQTTINRNLIYLLLLLWFSYPLVRTLYNANRWAHNGINAYNPALAPPEILEYSNP</sequence>
<gene>
    <name evidence="2" type="ORF">ABS362_10865</name>
</gene>
<keyword evidence="1" id="KW-0812">Transmembrane</keyword>
<feature type="transmembrane region" description="Helical" evidence="1">
    <location>
        <begin position="163"/>
        <end position="187"/>
    </location>
</feature>
<evidence type="ECO:0000313" key="2">
    <source>
        <dbReference type="EMBL" id="MER2998047.1"/>
    </source>
</evidence>
<feature type="transmembrane region" description="Helical" evidence="1">
    <location>
        <begin position="77"/>
        <end position="102"/>
    </location>
</feature>
<evidence type="ECO:0000313" key="3">
    <source>
        <dbReference type="Proteomes" id="UP001476807"/>
    </source>
</evidence>
<dbReference type="PROSITE" id="PS51257">
    <property type="entry name" value="PROKAR_LIPOPROTEIN"/>
    <property type="match status" value="1"/>
</dbReference>
<comment type="caution">
    <text evidence="2">The sequence shown here is derived from an EMBL/GenBank/DDBJ whole genome shotgun (WGS) entry which is preliminary data.</text>
</comment>
<keyword evidence="3" id="KW-1185">Reference proteome</keyword>
<accession>A0ABV1RUH3</accession>
<evidence type="ECO:0008006" key="4">
    <source>
        <dbReference type="Google" id="ProtNLM"/>
    </source>
</evidence>
<feature type="transmembrane region" description="Helical" evidence="1">
    <location>
        <begin position="259"/>
        <end position="278"/>
    </location>
</feature>
<feature type="transmembrane region" description="Helical" evidence="1">
    <location>
        <begin position="290"/>
        <end position="307"/>
    </location>
</feature>
<dbReference type="EMBL" id="JBEOKT010000008">
    <property type="protein sequence ID" value="MER2998047.1"/>
    <property type="molecule type" value="Genomic_DNA"/>
</dbReference>
<name>A0ABV1RUH3_9BACT</name>
<feature type="transmembrane region" description="Helical" evidence="1">
    <location>
        <begin position="347"/>
        <end position="366"/>
    </location>
</feature>
<reference evidence="2 3" key="1">
    <citation type="submission" date="2024-06" db="EMBL/GenBank/DDBJ databases">
        <title>Pontibacter populi HYL7-15.</title>
        <authorList>
            <person name="Kim M.K."/>
        </authorList>
    </citation>
    <scope>NUCLEOTIDE SEQUENCE [LARGE SCALE GENOMIC DNA]</scope>
    <source>
        <strain evidence="2 3">HYL7-15</strain>
    </source>
</reference>